<dbReference type="EMBL" id="JAUFQS010000035">
    <property type="protein sequence ID" value="MDN3689518.1"/>
    <property type="molecule type" value="Genomic_DNA"/>
</dbReference>
<protein>
    <submittedName>
        <fullName evidence="2">Serine hydrolase domain-containing protein</fullName>
        <ecNumber evidence="2">3.1.1.103</ecNumber>
    </submittedName>
</protein>
<dbReference type="Gene3D" id="3.40.710.10">
    <property type="entry name" value="DD-peptidase/beta-lactamase superfamily"/>
    <property type="match status" value="1"/>
</dbReference>
<name>A0ABT8CD93_9BACT</name>
<evidence type="ECO:0000313" key="2">
    <source>
        <dbReference type="EMBL" id="MDN3689518.1"/>
    </source>
</evidence>
<dbReference type="Pfam" id="PF00144">
    <property type="entry name" value="Beta-lactamase"/>
    <property type="match status" value="1"/>
</dbReference>
<dbReference type="RefSeq" id="WP_163385879.1">
    <property type="nucleotide sequence ID" value="NZ_JAUFQS010000035.1"/>
</dbReference>
<sequence>MKNAPVTFAVLLLLSCQDIDLGPTTSCIPTVPPAHPKSMVYQNILDTFSAKGLPGISILIRDDAGTWWGSSGKADILENIDMNTCTVSKAASITKTFVAALTMMLAEEGFFDLDDPLEKWLPEQVLNKVANIRACTIRQLMNHTTGIPDLIDNDDFYLGVLNDPDRKWKPEELIPYVYGVAPIFQPSENVSYSNTNYLLLAMVINKATGKNHAYLLRERVILPLNLGNTFYYWHDNMQTVAQGYFDLFNNGSILNVTNYNTGSGNGYGGLYSNVFDLQTFIETLVRERALLSEASLGQMLTFTKEESGANRANGLGIFKDFLERPADQFAYGHRGRDLGYTADMFWFPNQDYTLTYLINYGTDANSSLRPVFFEFRTAIVDAIMEN</sequence>
<dbReference type="InterPro" id="IPR050491">
    <property type="entry name" value="AmpC-like"/>
</dbReference>
<feature type="domain" description="Beta-lactamase-related" evidence="1">
    <location>
        <begin position="44"/>
        <end position="362"/>
    </location>
</feature>
<dbReference type="PANTHER" id="PTHR46825">
    <property type="entry name" value="D-ALANYL-D-ALANINE-CARBOXYPEPTIDASE/ENDOPEPTIDASE AMPH"/>
    <property type="match status" value="1"/>
</dbReference>
<dbReference type="InterPro" id="IPR001466">
    <property type="entry name" value="Beta-lactam-related"/>
</dbReference>
<dbReference type="SUPFAM" id="SSF56601">
    <property type="entry name" value="beta-lactamase/transpeptidase-like"/>
    <property type="match status" value="1"/>
</dbReference>
<organism evidence="2 3">
    <name type="scientific">Cyclobacterium jeungdonense</name>
    <dbReference type="NCBI Taxonomy" id="708087"/>
    <lineage>
        <taxon>Bacteria</taxon>
        <taxon>Pseudomonadati</taxon>
        <taxon>Bacteroidota</taxon>
        <taxon>Cytophagia</taxon>
        <taxon>Cytophagales</taxon>
        <taxon>Cyclobacteriaceae</taxon>
        <taxon>Cyclobacterium</taxon>
    </lineage>
</organism>
<proteinExistence type="predicted"/>
<evidence type="ECO:0000259" key="1">
    <source>
        <dbReference type="Pfam" id="PF00144"/>
    </source>
</evidence>
<dbReference type="Proteomes" id="UP001236663">
    <property type="component" value="Unassembled WGS sequence"/>
</dbReference>
<gene>
    <name evidence="2" type="ORF">QWZ15_16945</name>
</gene>
<dbReference type="InterPro" id="IPR012338">
    <property type="entry name" value="Beta-lactam/transpept-like"/>
</dbReference>
<dbReference type="GO" id="GO:0016787">
    <property type="term" value="F:hydrolase activity"/>
    <property type="evidence" value="ECO:0007669"/>
    <property type="project" value="UniProtKB-KW"/>
</dbReference>
<dbReference type="PANTHER" id="PTHR46825:SF7">
    <property type="entry name" value="D-ALANYL-D-ALANINE CARBOXYPEPTIDASE"/>
    <property type="match status" value="1"/>
</dbReference>
<dbReference type="PROSITE" id="PS51257">
    <property type="entry name" value="PROKAR_LIPOPROTEIN"/>
    <property type="match status" value="1"/>
</dbReference>
<comment type="caution">
    <text evidence="2">The sequence shown here is derived from an EMBL/GenBank/DDBJ whole genome shotgun (WGS) entry which is preliminary data.</text>
</comment>
<evidence type="ECO:0000313" key="3">
    <source>
        <dbReference type="Proteomes" id="UP001236663"/>
    </source>
</evidence>
<dbReference type="EC" id="3.1.1.103" evidence="2"/>
<reference evidence="3" key="1">
    <citation type="journal article" date="2019" name="Int. J. Syst. Evol. Microbiol.">
        <title>The Global Catalogue of Microorganisms (GCM) 10K type strain sequencing project: providing services to taxonomists for standard genome sequencing and annotation.</title>
        <authorList>
            <consortium name="The Broad Institute Genomics Platform"/>
            <consortium name="The Broad Institute Genome Sequencing Center for Infectious Disease"/>
            <person name="Wu L."/>
            <person name="Ma J."/>
        </authorList>
    </citation>
    <scope>NUCLEOTIDE SEQUENCE [LARGE SCALE GENOMIC DNA]</scope>
    <source>
        <strain evidence="3">CECT 7706</strain>
    </source>
</reference>
<accession>A0ABT8CD93</accession>
<keyword evidence="3" id="KW-1185">Reference proteome</keyword>
<keyword evidence="2" id="KW-0378">Hydrolase</keyword>